<evidence type="ECO:0000256" key="5">
    <source>
        <dbReference type="ARBA" id="ARBA00048108"/>
    </source>
</evidence>
<evidence type="ECO:0000313" key="9">
    <source>
        <dbReference type="Proteomes" id="UP000319160"/>
    </source>
</evidence>
<evidence type="ECO:0000256" key="2">
    <source>
        <dbReference type="ARBA" id="ARBA00018426"/>
    </source>
</evidence>
<dbReference type="EC" id="6.3.1.14" evidence="1"/>
<organism evidence="8 9">
    <name type="scientific">Xylaria flabelliformis</name>
    <dbReference type="NCBI Taxonomy" id="2512241"/>
    <lineage>
        <taxon>Eukaryota</taxon>
        <taxon>Fungi</taxon>
        <taxon>Dikarya</taxon>
        <taxon>Ascomycota</taxon>
        <taxon>Pezizomycotina</taxon>
        <taxon>Sordariomycetes</taxon>
        <taxon>Xylariomycetidae</taxon>
        <taxon>Xylariales</taxon>
        <taxon>Xylariaceae</taxon>
        <taxon>Xylaria</taxon>
    </lineage>
</organism>
<evidence type="ECO:0000256" key="6">
    <source>
        <dbReference type="SAM" id="MobiDB-lite"/>
    </source>
</evidence>
<accession>A0A553I938</accession>
<dbReference type="SUPFAM" id="SSF55298">
    <property type="entry name" value="YjgF-like"/>
    <property type="match status" value="1"/>
</dbReference>
<dbReference type="GO" id="GO:0017183">
    <property type="term" value="P:protein histidyl modification to diphthamide"/>
    <property type="evidence" value="ECO:0007669"/>
    <property type="project" value="TreeGrafter"/>
</dbReference>
<feature type="compositionally biased region" description="Basic and acidic residues" evidence="6">
    <location>
        <begin position="299"/>
        <end position="310"/>
    </location>
</feature>
<evidence type="ECO:0000256" key="1">
    <source>
        <dbReference type="ARBA" id="ARBA00012089"/>
    </source>
</evidence>
<dbReference type="InterPro" id="IPR030662">
    <property type="entry name" value="DPH6/MJ0570"/>
</dbReference>
<dbReference type="Pfam" id="PF01902">
    <property type="entry name" value="Diphthami_syn_2"/>
    <property type="match status" value="2"/>
</dbReference>
<feature type="compositionally biased region" description="Polar residues" evidence="6">
    <location>
        <begin position="199"/>
        <end position="212"/>
    </location>
</feature>
<feature type="domain" description="Diphthamide synthase" evidence="7">
    <location>
        <begin position="411"/>
        <end position="499"/>
    </location>
</feature>
<dbReference type="GO" id="GO:0017178">
    <property type="term" value="F:diphthine-ammonia ligase activity"/>
    <property type="evidence" value="ECO:0007669"/>
    <property type="project" value="UniProtKB-EC"/>
</dbReference>
<keyword evidence="9" id="KW-1185">Reference proteome</keyword>
<dbReference type="Proteomes" id="UP000319160">
    <property type="component" value="Unassembled WGS sequence"/>
</dbReference>
<feature type="compositionally biased region" description="Acidic residues" evidence="6">
    <location>
        <begin position="864"/>
        <end position="881"/>
    </location>
</feature>
<feature type="region of interest" description="Disordered" evidence="6">
    <location>
        <begin position="861"/>
        <end position="884"/>
    </location>
</feature>
<dbReference type="AlphaFoldDB" id="A0A553I938"/>
<dbReference type="EMBL" id="VFLP01000009">
    <property type="protein sequence ID" value="TRX96725.1"/>
    <property type="molecule type" value="Genomic_DNA"/>
</dbReference>
<dbReference type="InterPro" id="IPR035959">
    <property type="entry name" value="RutC-like_sf"/>
</dbReference>
<evidence type="ECO:0000313" key="8">
    <source>
        <dbReference type="EMBL" id="TRX96725.1"/>
    </source>
</evidence>
<proteinExistence type="predicted"/>
<feature type="compositionally biased region" description="Low complexity" evidence="6">
    <location>
        <begin position="180"/>
        <end position="190"/>
    </location>
</feature>
<dbReference type="SUPFAM" id="SSF52402">
    <property type="entry name" value="Adenine nucleotide alpha hydrolases-like"/>
    <property type="match status" value="1"/>
</dbReference>
<name>A0A553I938_9PEZI</name>
<dbReference type="STRING" id="2512241.A0A553I938"/>
<feature type="region of interest" description="Disordered" evidence="6">
    <location>
        <begin position="390"/>
        <end position="409"/>
    </location>
</feature>
<dbReference type="PANTHER" id="PTHR12196">
    <property type="entry name" value="DOMAIN OF UNKNOWN FUNCTION 71 DUF71 -CONTAINING PROTEIN"/>
    <property type="match status" value="1"/>
</dbReference>
<comment type="catalytic activity">
    <reaction evidence="5">
        <text>diphthine-[translation elongation factor 2] + NH4(+) + ATP = diphthamide-[translation elongation factor 2] + AMP + diphosphate + H(+)</text>
        <dbReference type="Rhea" id="RHEA:19753"/>
        <dbReference type="Rhea" id="RHEA-COMP:10172"/>
        <dbReference type="Rhea" id="RHEA-COMP:10174"/>
        <dbReference type="ChEBI" id="CHEBI:15378"/>
        <dbReference type="ChEBI" id="CHEBI:16692"/>
        <dbReference type="ChEBI" id="CHEBI:28938"/>
        <dbReference type="ChEBI" id="CHEBI:30616"/>
        <dbReference type="ChEBI" id="CHEBI:33019"/>
        <dbReference type="ChEBI" id="CHEBI:82696"/>
        <dbReference type="ChEBI" id="CHEBI:456215"/>
        <dbReference type="EC" id="6.3.1.14"/>
    </reaction>
</comment>
<sequence>MKLRELSLKVSENFTSVLRMPYYVSMPADAYSTQQLSLTKLRFNVNELLPAIVWLLNNVRTSTIAELITAFTQAIHEVQARNLVTLPGSDLASQSLLFLVCSSKSWSGCKAPNSRAAMAAPVVQGSLSVIALISGGKDSFYSILHCQANGHRVVALANLYPSGTVEKAVAGVELSQPQSQDLSLSSSPLQRAHHDEVSAPQSLGTSGTQAGDSGTEGETDLNSFMYQTVGHQIIPLYARATGLPLHRHPIVGTAVHHGLSYENPRHNLQGLVPSNGTALRPSVDQLSSATRDLQGYEKQQADDEKERQSELEDETESLVPLLHAILKAHPEANALCTGAILSTYQRTRVESVALRLGLVPLSYLWQFTELPGSIHSSCYGKGISLAEKATTNSLNSRRRARKSGQDPARDDAQLLRDMAAVGLEARIVKVASAGLDEGFLWENVASEAGMQRVERAMRRFGAAGGRGSILGEGGEFETLVVDGPPSLFKGRIIISEENRRVIREGGGCAWLNFRRADVVLKDEPEQAGESPAHTLEVRMPELLDPRFEDTLQCLLVFTTGDKQIPGFLNLAALCVDNSTPAGNFGSTSSSYSIAKTGLPKCQLPLSPQSSPSQEWRYFGSDKAGSLTIEEQTVSIVGRVRRRLDEHALLATAITNSVIVLRHMSDFPLVNKHYGSLFHAPNPPSRVTISCGDRLLPKDTDIAVYLTVELGLHPHERRGLHVQSRSYWAPANIGPYSQAIAFPLLPLIVADDATREDGEHEDESQQLSNVSTSPLAVSIAGQIPLLPASMTLPSASTPNHVELQITIALQHLWRIGIEMQVRWWTSAVAYFPVTSSTETMRHQALLAAAAWKAAHLWPNWSSGDVDNEEHDDVSDEDDDDAGPDLWDRRYNAQFMTYGGGEEEESFPLSLPNWTVLKDLHLSVDNDGDGRNQTETSLKNKLGIIPFFFAAEVEELPRQAGVEWHAHLGLAELQPESITLYSTSCNKIRSPEASVLDLNLHHVIVDSVGAVFVQTVASLSPTVGEDESQKTSISVDVLHSVFAATAASLEKLLSLSTQPSIKPKVTYTGALQLSNDDNLRDLGAIIPCHSLWDSQGRRLGAVCIFETRAAKIK</sequence>
<comment type="caution">
    <text evidence="8">The sequence shown here is derived from an EMBL/GenBank/DDBJ whole genome shotgun (WGS) entry which is preliminary data.</text>
</comment>
<dbReference type="Gene3D" id="3.90.1490.10">
    <property type="entry name" value="putative n-type atp pyrophosphatase, domain 2"/>
    <property type="match status" value="1"/>
</dbReference>
<protein>
    <recommendedName>
        <fullName evidence="2">Diphthine--ammonia ligase</fullName>
        <ecNumber evidence="1">6.3.1.14</ecNumber>
    </recommendedName>
    <alternativeName>
        <fullName evidence="3">Diphthamide synthase</fullName>
    </alternativeName>
    <alternativeName>
        <fullName evidence="4">Diphthamide synthetase</fullName>
    </alternativeName>
</protein>
<feature type="domain" description="Diphthamide synthase" evidence="7">
    <location>
        <begin position="308"/>
        <end position="366"/>
    </location>
</feature>
<dbReference type="InterPro" id="IPR002761">
    <property type="entry name" value="Diphthami_syn_dom"/>
</dbReference>
<dbReference type="InterPro" id="IPR014729">
    <property type="entry name" value="Rossmann-like_a/b/a_fold"/>
</dbReference>
<dbReference type="Gene3D" id="3.30.1330.40">
    <property type="entry name" value="RutC-like"/>
    <property type="match status" value="2"/>
</dbReference>
<reference evidence="9" key="1">
    <citation type="submission" date="2019-06" db="EMBL/GenBank/DDBJ databases">
        <title>Draft genome sequence of the griseofulvin-producing fungus Xylaria cubensis strain G536.</title>
        <authorList>
            <person name="Mead M.E."/>
            <person name="Raja H.A."/>
            <person name="Steenwyk J.L."/>
            <person name="Knowles S.L."/>
            <person name="Oberlies N.H."/>
            <person name="Rokas A."/>
        </authorList>
    </citation>
    <scope>NUCLEOTIDE SEQUENCE [LARGE SCALE GENOMIC DNA]</scope>
    <source>
        <strain evidence="9">G536</strain>
    </source>
</reference>
<dbReference type="CDD" id="cd01994">
    <property type="entry name" value="AANH_PF0828-like"/>
    <property type="match status" value="1"/>
</dbReference>
<evidence type="ECO:0000259" key="7">
    <source>
        <dbReference type="Pfam" id="PF01902"/>
    </source>
</evidence>
<evidence type="ECO:0000256" key="3">
    <source>
        <dbReference type="ARBA" id="ARBA00029814"/>
    </source>
</evidence>
<evidence type="ECO:0000256" key="4">
    <source>
        <dbReference type="ARBA" id="ARBA00031552"/>
    </source>
</evidence>
<feature type="region of interest" description="Disordered" evidence="6">
    <location>
        <begin position="295"/>
        <end position="314"/>
    </location>
</feature>
<feature type="region of interest" description="Disordered" evidence="6">
    <location>
        <begin position="180"/>
        <end position="220"/>
    </location>
</feature>
<dbReference type="Gene3D" id="3.40.50.620">
    <property type="entry name" value="HUPs"/>
    <property type="match status" value="1"/>
</dbReference>
<dbReference type="OrthoDB" id="686384at2759"/>
<dbReference type="PANTHER" id="PTHR12196:SF2">
    <property type="entry name" value="DIPHTHINE--AMMONIA LIGASE"/>
    <property type="match status" value="1"/>
</dbReference>
<gene>
    <name evidence="8" type="ORF">FHL15_002391</name>
</gene>